<accession>A0A645H3C8</accession>
<dbReference type="PANTHER" id="PTHR42887:SF2">
    <property type="entry name" value="OS12G0638800 PROTEIN"/>
    <property type="match status" value="1"/>
</dbReference>
<protein>
    <recommendedName>
        <fullName evidence="1">RsdA/BaiN/AoA(So)-like Rossmann fold-like domain-containing protein</fullName>
    </recommendedName>
</protein>
<dbReference type="InterPro" id="IPR004792">
    <property type="entry name" value="BaiN-like"/>
</dbReference>
<dbReference type="InterPro" id="IPR036188">
    <property type="entry name" value="FAD/NAD-bd_sf"/>
</dbReference>
<organism evidence="2">
    <name type="scientific">bioreactor metagenome</name>
    <dbReference type="NCBI Taxonomy" id="1076179"/>
    <lineage>
        <taxon>unclassified sequences</taxon>
        <taxon>metagenomes</taxon>
        <taxon>ecological metagenomes</taxon>
    </lineage>
</organism>
<proteinExistence type="predicted"/>
<evidence type="ECO:0000313" key="2">
    <source>
        <dbReference type="EMBL" id="MPN33507.1"/>
    </source>
</evidence>
<sequence>MAEAIVTSGGVSTKEIDPSTMKSKIIENLSFAGEVIDVDAYTGGYNVQIALSTGYIAGSKLGD</sequence>
<dbReference type="PANTHER" id="PTHR42887">
    <property type="entry name" value="OS12G0638800 PROTEIN"/>
    <property type="match status" value="1"/>
</dbReference>
<feature type="domain" description="RsdA/BaiN/AoA(So)-like Rossmann fold-like" evidence="1">
    <location>
        <begin position="7"/>
        <end position="59"/>
    </location>
</feature>
<name>A0A645H3C8_9ZZZZ</name>
<dbReference type="AlphaFoldDB" id="A0A645H3C8"/>
<gene>
    <name evidence="2" type="ORF">SDC9_180995</name>
</gene>
<comment type="caution">
    <text evidence="2">The sequence shown here is derived from an EMBL/GenBank/DDBJ whole genome shotgun (WGS) entry which is preliminary data.</text>
</comment>
<reference evidence="2" key="1">
    <citation type="submission" date="2019-08" db="EMBL/GenBank/DDBJ databases">
        <authorList>
            <person name="Kucharzyk K."/>
            <person name="Murdoch R.W."/>
            <person name="Higgins S."/>
            <person name="Loffler F."/>
        </authorList>
    </citation>
    <scope>NUCLEOTIDE SEQUENCE</scope>
</reference>
<dbReference type="EMBL" id="VSSQ01086031">
    <property type="protein sequence ID" value="MPN33507.1"/>
    <property type="molecule type" value="Genomic_DNA"/>
</dbReference>
<dbReference type="InterPro" id="IPR057661">
    <property type="entry name" value="RsdA/BaiN/AoA(So)_Rossmann"/>
</dbReference>
<evidence type="ECO:0000259" key="1">
    <source>
        <dbReference type="Pfam" id="PF03486"/>
    </source>
</evidence>
<dbReference type="SUPFAM" id="SSF51905">
    <property type="entry name" value="FAD/NAD(P)-binding domain"/>
    <property type="match status" value="1"/>
</dbReference>
<dbReference type="Gene3D" id="3.50.50.60">
    <property type="entry name" value="FAD/NAD(P)-binding domain"/>
    <property type="match status" value="1"/>
</dbReference>
<dbReference type="Pfam" id="PF03486">
    <property type="entry name" value="HI0933_like"/>
    <property type="match status" value="1"/>
</dbReference>